<keyword evidence="2" id="KW-1185">Reference proteome</keyword>
<proteinExistence type="predicted"/>
<organism evidence="1 2">
    <name type="scientific">Anncaliia algerae PRA339</name>
    <dbReference type="NCBI Taxonomy" id="1288291"/>
    <lineage>
        <taxon>Eukaryota</taxon>
        <taxon>Fungi</taxon>
        <taxon>Fungi incertae sedis</taxon>
        <taxon>Microsporidia</taxon>
        <taxon>Tubulinosematoidea</taxon>
        <taxon>Tubulinosematidae</taxon>
        <taxon>Anncaliia</taxon>
    </lineage>
</organism>
<reference evidence="2" key="1">
    <citation type="submission" date="2013-02" db="EMBL/GenBank/DDBJ databases">
        <authorList>
            <consortium name="The Broad Institute Genome Sequencing Platform"/>
            <person name="Cuomo C."/>
            <person name="Becnel J."/>
            <person name="Sanscrainte N."/>
            <person name="Walker B."/>
            <person name="Young S.K."/>
            <person name="Zeng Q."/>
            <person name="Gargeya S."/>
            <person name="Fitzgerald M."/>
            <person name="Haas B."/>
            <person name="Abouelleil A."/>
            <person name="Alvarado L."/>
            <person name="Arachchi H.M."/>
            <person name="Berlin A.M."/>
            <person name="Chapman S.B."/>
            <person name="Dewar J."/>
            <person name="Goldberg J."/>
            <person name="Griggs A."/>
            <person name="Gujja S."/>
            <person name="Hansen M."/>
            <person name="Howarth C."/>
            <person name="Imamovic A."/>
            <person name="Larimer J."/>
            <person name="McCowan C."/>
            <person name="Murphy C."/>
            <person name="Neiman D."/>
            <person name="Pearson M."/>
            <person name="Priest M."/>
            <person name="Roberts A."/>
            <person name="Saif S."/>
            <person name="Shea T."/>
            <person name="Sisk P."/>
            <person name="Sykes S."/>
            <person name="Wortman J."/>
            <person name="Nusbaum C."/>
            <person name="Birren B."/>
        </authorList>
    </citation>
    <scope>NUCLEOTIDE SEQUENCE [LARGE SCALE GENOMIC DNA]</scope>
    <source>
        <strain evidence="2">PRA339</strain>
    </source>
</reference>
<dbReference type="VEuPathDB" id="MicrosporidiaDB:H312_01084"/>
<gene>
    <name evidence="1" type="ORF">H312_01084</name>
</gene>
<sequence>MQIKTIKNKFFTAFLFLTNSRNTKISFEECFEIKSNTHLPHKLLFFKIKENKMFSNCKLKNYNSILKLIEFKFHKEITYKRFCRVLKTFIPTVFDRKTILRGNHENDVKNYSEFLLKGIKDIFEENEFLKYQNIYNEFLSDKYYSLSSDTSIISSITDICSDDLINIT</sequence>
<evidence type="ECO:0000313" key="2">
    <source>
        <dbReference type="Proteomes" id="UP000030655"/>
    </source>
</evidence>
<reference evidence="1 2" key="2">
    <citation type="submission" date="2014-03" db="EMBL/GenBank/DDBJ databases">
        <title>The Genome Sequence of Anncaliia algerae insect isolate PRA339.</title>
        <authorList>
            <consortium name="The Broad Institute Genome Sequencing Platform"/>
            <consortium name="The Broad Institute Genome Sequencing Center for Infectious Disease"/>
            <person name="Cuomo C."/>
            <person name="Becnel J."/>
            <person name="Sanscrainte N."/>
            <person name="Walker B."/>
            <person name="Young S.K."/>
            <person name="Zeng Q."/>
            <person name="Gargeya S."/>
            <person name="Fitzgerald M."/>
            <person name="Haas B."/>
            <person name="Abouelleil A."/>
            <person name="Alvarado L."/>
            <person name="Arachchi H.M."/>
            <person name="Berlin A.M."/>
            <person name="Chapman S.B."/>
            <person name="Dewar J."/>
            <person name="Goldberg J."/>
            <person name="Griggs A."/>
            <person name="Gujja S."/>
            <person name="Hansen M."/>
            <person name="Howarth C."/>
            <person name="Imamovic A."/>
            <person name="Larimer J."/>
            <person name="McCowan C."/>
            <person name="Murphy C."/>
            <person name="Neiman D."/>
            <person name="Pearson M."/>
            <person name="Priest M."/>
            <person name="Roberts A."/>
            <person name="Saif S."/>
            <person name="Shea T."/>
            <person name="Sisk P."/>
            <person name="Sykes S."/>
            <person name="Wortman J."/>
            <person name="Nusbaum C."/>
            <person name="Birren B."/>
        </authorList>
    </citation>
    <scope>NUCLEOTIDE SEQUENCE [LARGE SCALE GENOMIC DNA]</scope>
    <source>
        <strain evidence="1 2">PRA339</strain>
    </source>
</reference>
<dbReference type="Proteomes" id="UP000030655">
    <property type="component" value="Unassembled WGS sequence"/>
</dbReference>
<name>A0A059F3H1_9MICR</name>
<dbReference type="EMBL" id="KK365141">
    <property type="protein sequence ID" value="KCZ81506.1"/>
    <property type="molecule type" value="Genomic_DNA"/>
</dbReference>
<dbReference type="HOGENOM" id="CLU_1586060_0_0_1"/>
<evidence type="ECO:0000313" key="1">
    <source>
        <dbReference type="EMBL" id="KCZ81506.1"/>
    </source>
</evidence>
<dbReference type="OrthoDB" id="2189500at2759"/>
<protein>
    <submittedName>
        <fullName evidence="1">Uncharacterized protein</fullName>
    </submittedName>
</protein>
<accession>A0A059F3H1</accession>
<dbReference type="AlphaFoldDB" id="A0A059F3H1"/>